<reference evidence="2 3" key="1">
    <citation type="submission" date="2019-09" db="EMBL/GenBank/DDBJ databases">
        <title>Phylogenetic characterization of a novel taxon of the genus Bifidobacterium: Bifidobacterium choloepi sp. nov.</title>
        <authorList>
            <person name="Modesto M."/>
            <person name="Satti M."/>
        </authorList>
    </citation>
    <scope>NUCLEOTIDE SEQUENCE [LARGE SCALE GENOMIC DNA]</scope>
    <source>
        <strain evidence="2 3">BRDM6</strain>
    </source>
</reference>
<accession>A0A6I5NG28</accession>
<evidence type="ECO:0000313" key="2">
    <source>
        <dbReference type="EMBL" id="NEG69323.1"/>
    </source>
</evidence>
<dbReference type="Proteomes" id="UP000469292">
    <property type="component" value="Unassembled WGS sequence"/>
</dbReference>
<gene>
    <name evidence="2" type="ORF">F6S87_01515</name>
</gene>
<keyword evidence="1" id="KW-1133">Transmembrane helix</keyword>
<protein>
    <submittedName>
        <fullName evidence="2">Cadmium transporter</fullName>
    </submittedName>
</protein>
<keyword evidence="1" id="KW-0472">Membrane</keyword>
<feature type="transmembrane region" description="Helical" evidence="1">
    <location>
        <begin position="38"/>
        <end position="61"/>
    </location>
</feature>
<dbReference type="EMBL" id="VYSG01000001">
    <property type="protein sequence ID" value="NEG69323.1"/>
    <property type="molecule type" value="Genomic_DNA"/>
</dbReference>
<organism evidence="2 3">
    <name type="scientific">Bifidobacterium choloepi</name>
    <dbReference type="NCBI Taxonomy" id="2614131"/>
    <lineage>
        <taxon>Bacteria</taxon>
        <taxon>Bacillati</taxon>
        <taxon>Actinomycetota</taxon>
        <taxon>Actinomycetes</taxon>
        <taxon>Bifidobacteriales</taxon>
        <taxon>Bifidobacteriaceae</taxon>
        <taxon>Bifidobacterium</taxon>
    </lineage>
</organism>
<name>A0A6I5NG28_9BIFI</name>
<feature type="transmembrane region" description="Helical" evidence="1">
    <location>
        <begin position="144"/>
        <end position="165"/>
    </location>
</feature>
<comment type="caution">
    <text evidence="2">The sequence shown here is derived from an EMBL/GenBank/DDBJ whole genome shotgun (WGS) entry which is preliminary data.</text>
</comment>
<feature type="transmembrane region" description="Helical" evidence="1">
    <location>
        <begin position="73"/>
        <end position="95"/>
    </location>
</feature>
<dbReference type="AlphaFoldDB" id="A0A6I5NG28"/>
<evidence type="ECO:0000256" key="1">
    <source>
        <dbReference type="SAM" id="Phobius"/>
    </source>
</evidence>
<proteinExistence type="predicted"/>
<feature type="transmembrane region" description="Helical" evidence="1">
    <location>
        <begin position="107"/>
        <end position="132"/>
    </location>
</feature>
<evidence type="ECO:0000313" key="3">
    <source>
        <dbReference type="Proteomes" id="UP000469292"/>
    </source>
</evidence>
<keyword evidence="3" id="KW-1185">Reference proteome</keyword>
<keyword evidence="1" id="KW-0812">Transmembrane</keyword>
<sequence>MPLMGVQAVLVAAVLCLGELICSPIYVSMSGGAFYLGSWWLLACLLAVAFSYIVGFALLWCCESFAYRMKRKVQPLVYAVVGAVGFGVWTTWVVLSIMGSILSSAGLAVASGSTVPAAVNGAVLGLAAFFCAATLGERLAHHRVAVAIVLAVTILLAIAGAVVLFRL</sequence>